<protein>
    <submittedName>
        <fullName evidence="1">Uncharacterized protein</fullName>
    </submittedName>
</protein>
<evidence type="ECO:0000313" key="1">
    <source>
        <dbReference type="EMBL" id="JAD50319.1"/>
    </source>
</evidence>
<reference evidence="1" key="2">
    <citation type="journal article" date="2015" name="Data Brief">
        <title>Shoot transcriptome of the giant reed, Arundo donax.</title>
        <authorList>
            <person name="Barrero R.A."/>
            <person name="Guerrero F.D."/>
            <person name="Moolhuijzen P."/>
            <person name="Goolsby J.A."/>
            <person name="Tidwell J."/>
            <person name="Bellgard S.E."/>
            <person name="Bellgard M.I."/>
        </authorList>
    </citation>
    <scope>NUCLEOTIDE SEQUENCE</scope>
    <source>
        <tissue evidence="1">Shoot tissue taken approximately 20 cm above the soil surface</tissue>
    </source>
</reference>
<sequence>MFPMEAQP</sequence>
<organism evidence="1">
    <name type="scientific">Arundo donax</name>
    <name type="common">Giant reed</name>
    <name type="synonym">Donax arundinaceus</name>
    <dbReference type="NCBI Taxonomy" id="35708"/>
    <lineage>
        <taxon>Eukaryota</taxon>
        <taxon>Viridiplantae</taxon>
        <taxon>Streptophyta</taxon>
        <taxon>Embryophyta</taxon>
        <taxon>Tracheophyta</taxon>
        <taxon>Spermatophyta</taxon>
        <taxon>Magnoliopsida</taxon>
        <taxon>Liliopsida</taxon>
        <taxon>Poales</taxon>
        <taxon>Poaceae</taxon>
        <taxon>PACMAD clade</taxon>
        <taxon>Arundinoideae</taxon>
        <taxon>Arundineae</taxon>
        <taxon>Arundo</taxon>
    </lineage>
</organism>
<dbReference type="EMBL" id="GBRH01247576">
    <property type="protein sequence ID" value="JAD50319.1"/>
    <property type="molecule type" value="Transcribed_RNA"/>
</dbReference>
<proteinExistence type="predicted"/>
<accession>A0A0A9SSH8</accession>
<name>A0A0A9SSH8_ARUDO</name>
<reference evidence="1" key="1">
    <citation type="submission" date="2014-09" db="EMBL/GenBank/DDBJ databases">
        <authorList>
            <person name="Magalhaes I.L.F."/>
            <person name="Oliveira U."/>
            <person name="Santos F.R."/>
            <person name="Vidigal T.H.D.A."/>
            <person name="Brescovit A.D."/>
            <person name="Santos A.J."/>
        </authorList>
    </citation>
    <scope>NUCLEOTIDE SEQUENCE</scope>
    <source>
        <tissue evidence="1">Shoot tissue taken approximately 20 cm above the soil surface</tissue>
    </source>
</reference>